<feature type="domain" description="HTH merR-type" evidence="2">
    <location>
        <begin position="9"/>
        <end position="74"/>
    </location>
</feature>
<protein>
    <submittedName>
        <fullName evidence="3">MerR family transcriptional regulator</fullName>
    </submittedName>
</protein>
<evidence type="ECO:0000256" key="1">
    <source>
        <dbReference type="SAM" id="MobiDB-lite"/>
    </source>
</evidence>
<dbReference type="GO" id="GO:0003677">
    <property type="term" value="F:DNA binding"/>
    <property type="evidence" value="ECO:0007669"/>
    <property type="project" value="InterPro"/>
</dbReference>
<dbReference type="SUPFAM" id="SSF46955">
    <property type="entry name" value="Putative DNA-binding domain"/>
    <property type="match status" value="1"/>
</dbReference>
<proteinExistence type="predicted"/>
<comment type="caution">
    <text evidence="3">The sequence shown here is derived from an EMBL/GenBank/DDBJ whole genome shotgun (WGS) entry which is preliminary data.</text>
</comment>
<evidence type="ECO:0000313" key="4">
    <source>
        <dbReference type="Proteomes" id="UP000702544"/>
    </source>
</evidence>
<accession>A0AAE4ZAE7</accession>
<feature type="region of interest" description="Disordered" evidence="1">
    <location>
        <begin position="161"/>
        <end position="198"/>
    </location>
</feature>
<dbReference type="EMBL" id="JAACAK010000112">
    <property type="protein sequence ID" value="NIR76018.1"/>
    <property type="molecule type" value="Genomic_DNA"/>
</dbReference>
<dbReference type="Gene3D" id="1.10.1660.10">
    <property type="match status" value="1"/>
</dbReference>
<gene>
    <name evidence="3" type="ORF">GWO12_13060</name>
</gene>
<evidence type="ECO:0000259" key="2">
    <source>
        <dbReference type="Pfam" id="PF13411"/>
    </source>
</evidence>
<reference evidence="3 4" key="1">
    <citation type="submission" date="2020-01" db="EMBL/GenBank/DDBJ databases">
        <title>Genomes assembled from Gulf of Kutch pelagic sediment metagenomes.</title>
        <authorList>
            <person name="Chandrashekar M."/>
            <person name="Mahajan M.S."/>
            <person name="Dave K.J."/>
            <person name="Vatsa P."/>
            <person name="Nathani N.M."/>
        </authorList>
    </citation>
    <scope>NUCLEOTIDE SEQUENCE [LARGE SCALE GENOMIC DNA]</scope>
    <source>
        <strain evidence="3">KS3-K002</strain>
    </source>
</reference>
<evidence type="ECO:0000313" key="3">
    <source>
        <dbReference type="EMBL" id="NIR76018.1"/>
    </source>
</evidence>
<dbReference type="GO" id="GO:0006355">
    <property type="term" value="P:regulation of DNA-templated transcription"/>
    <property type="evidence" value="ECO:0007669"/>
    <property type="project" value="InterPro"/>
</dbReference>
<dbReference type="InterPro" id="IPR000551">
    <property type="entry name" value="MerR-type_HTH_dom"/>
</dbReference>
<organism evidence="3 4">
    <name type="scientific">Candidatus Kutchimonas denitrificans</name>
    <dbReference type="NCBI Taxonomy" id="3056748"/>
    <lineage>
        <taxon>Bacteria</taxon>
        <taxon>Pseudomonadati</taxon>
        <taxon>Gemmatimonadota</taxon>
        <taxon>Gemmatimonadia</taxon>
        <taxon>Candidatus Palauibacterales</taxon>
        <taxon>Candidatus Palauibacteraceae</taxon>
        <taxon>Candidatus Kutchimonas</taxon>
    </lineage>
</organism>
<dbReference type="InterPro" id="IPR009061">
    <property type="entry name" value="DNA-bd_dom_put_sf"/>
</dbReference>
<dbReference type="AlphaFoldDB" id="A0AAE4ZAE7"/>
<dbReference type="Pfam" id="PF13411">
    <property type="entry name" value="MerR_1"/>
    <property type="match status" value="1"/>
</dbReference>
<sequence>MSVSGETLSIREIARRTDLPESTLRYYRTVFGELIPTFGSGRRRRHPEEAIPAFQLIARMFAAGESRGSVRRQLQRATAEDGTEGLVAEPVDIEPESDSERSHPITVAAPAYLPRPELEDLLAVLLIRDRELASMHRELLEMVGQLLHALGRLADVRPAGPMARTESAIAPPPAEPGRDADGSTPAAAEGLEAERLRETLARERETVERLRKARLDLERRVARLEREKKRR</sequence>
<dbReference type="Proteomes" id="UP000702544">
    <property type="component" value="Unassembled WGS sequence"/>
</dbReference>
<name>A0AAE4ZAE7_9BACT</name>